<reference evidence="3" key="1">
    <citation type="submission" date="2007-11" db="EMBL/GenBank/DDBJ databases">
        <title>Complete genome sequence of Clostridium phytofermentans ISDg.</title>
        <authorList>
            <person name="Leschine S.B."/>
            <person name="Warnick T.A."/>
            <person name="Blanchard J.L."/>
            <person name="Schnell D.J."/>
            <person name="Petit E.L."/>
            <person name="LaTouf W.G."/>
            <person name="Copeland A."/>
            <person name="Lucas S."/>
            <person name="Lapidus A."/>
            <person name="Barry K."/>
            <person name="Glavina del Rio T."/>
            <person name="Dalin E."/>
            <person name="Tice H."/>
            <person name="Pitluck S."/>
            <person name="Kiss H."/>
            <person name="Brettin T."/>
            <person name="Bruce D."/>
            <person name="Detter J.C."/>
            <person name="Han C."/>
            <person name="Kuske C."/>
            <person name="Schmutz J."/>
            <person name="Larimer F."/>
            <person name="Land M."/>
            <person name="Hauser L."/>
            <person name="Kyrpides N."/>
            <person name="Kim E.A."/>
            <person name="Richardson P."/>
        </authorList>
    </citation>
    <scope>NUCLEOTIDE SEQUENCE [LARGE SCALE GENOMIC DNA]</scope>
    <source>
        <strain evidence="3">ATCC 700394 / DSM 18823 / ISDg</strain>
    </source>
</reference>
<protein>
    <recommendedName>
        <fullName evidence="1">Prolow-density lipoprotein receptor-related protein 1-like beta-propeller domain-containing protein</fullName>
    </recommendedName>
</protein>
<evidence type="ECO:0000313" key="3">
    <source>
        <dbReference type="Proteomes" id="UP000000370"/>
    </source>
</evidence>
<organism evidence="2 3">
    <name type="scientific">Lachnoclostridium phytofermentans (strain ATCC 700394 / DSM 18823 / ISDg)</name>
    <name type="common">Clostridium phytofermentans</name>
    <dbReference type="NCBI Taxonomy" id="357809"/>
    <lineage>
        <taxon>Bacteria</taxon>
        <taxon>Bacillati</taxon>
        <taxon>Bacillota</taxon>
        <taxon>Clostridia</taxon>
        <taxon>Lachnospirales</taxon>
        <taxon>Lachnospiraceae</taxon>
    </lineage>
</organism>
<sequence>MKYKILISVLHIFIVLNLLSGCSVKYDNKPVHFLGINADAKDLTYGNLPINAKTIVTSCDFFCYSEETGDIYYTNFEDNGYLYKLSNGVKTILVEKKCTNINFYNNNLYFISPNVSLDELTGLEVGGPIYEFDLESKDLELFLDVNAILMRVINDIFIISKEYYKKPTVRRLIKIHQV</sequence>
<accession>A9KNJ0</accession>
<feature type="domain" description="Prolow-density lipoprotein receptor-related protein 1-like beta-propeller" evidence="1">
    <location>
        <begin position="26"/>
        <end position="155"/>
    </location>
</feature>
<dbReference type="HOGENOM" id="CLU_1508102_0_0_9"/>
<dbReference type="InterPro" id="IPR032485">
    <property type="entry name" value="LRP1-like_beta_prop"/>
</dbReference>
<evidence type="ECO:0000259" key="1">
    <source>
        <dbReference type="Pfam" id="PF16472"/>
    </source>
</evidence>
<proteinExistence type="predicted"/>
<dbReference type="KEGG" id="cpy:Cphy_2746"/>
<dbReference type="AlphaFoldDB" id="A9KNJ0"/>
<name>A9KNJ0_LACP7</name>
<gene>
    <name evidence="2" type="ordered locus">Cphy_2746</name>
</gene>
<dbReference type="RefSeq" id="WP_012200758.1">
    <property type="nucleotide sequence ID" value="NC_010001.1"/>
</dbReference>
<dbReference type="STRING" id="357809.Cphy_2746"/>
<evidence type="ECO:0000313" key="2">
    <source>
        <dbReference type="EMBL" id="ABX43107.1"/>
    </source>
</evidence>
<dbReference type="Pfam" id="PF16472">
    <property type="entry name" value="DUF5050"/>
    <property type="match status" value="1"/>
</dbReference>
<dbReference type="Proteomes" id="UP000000370">
    <property type="component" value="Chromosome"/>
</dbReference>
<dbReference type="PROSITE" id="PS51257">
    <property type="entry name" value="PROKAR_LIPOPROTEIN"/>
    <property type="match status" value="1"/>
</dbReference>
<dbReference type="EMBL" id="CP000885">
    <property type="protein sequence ID" value="ABX43107.1"/>
    <property type="molecule type" value="Genomic_DNA"/>
</dbReference>
<keyword evidence="3" id="KW-1185">Reference proteome</keyword>
<dbReference type="OrthoDB" id="2077656at2"/>